<evidence type="ECO:0000256" key="1">
    <source>
        <dbReference type="ARBA" id="ARBA00022729"/>
    </source>
</evidence>
<reference evidence="4" key="1">
    <citation type="submission" date="2020-02" db="EMBL/GenBank/DDBJ databases">
        <title>Flavobacterium sp. genome.</title>
        <authorList>
            <person name="Jung H.S."/>
            <person name="Baek J.H."/>
            <person name="Jeon C.O."/>
        </authorList>
    </citation>
    <scope>NUCLEOTIDE SEQUENCE</scope>
    <source>
        <strain evidence="4">SE-s28</strain>
    </source>
</reference>
<dbReference type="Proteomes" id="UP000712080">
    <property type="component" value="Unassembled WGS sequence"/>
</dbReference>
<name>A0A972JFN3_9FLAO</name>
<evidence type="ECO:0000259" key="3">
    <source>
        <dbReference type="Pfam" id="PF18962"/>
    </source>
</evidence>
<keyword evidence="5" id="KW-1185">Reference proteome</keyword>
<feature type="signal peptide" evidence="2">
    <location>
        <begin position="1"/>
        <end position="18"/>
    </location>
</feature>
<dbReference type="RefSeq" id="WP_169527259.1">
    <property type="nucleotide sequence ID" value="NZ_JAAMPU010000104.1"/>
</dbReference>
<feature type="chain" id="PRO_5037126387" evidence="2">
    <location>
        <begin position="19"/>
        <end position="309"/>
    </location>
</feature>
<organism evidence="4 5">
    <name type="scientific">Flavobacterium silvaticum</name>
    <dbReference type="NCBI Taxonomy" id="1852020"/>
    <lineage>
        <taxon>Bacteria</taxon>
        <taxon>Pseudomonadati</taxon>
        <taxon>Bacteroidota</taxon>
        <taxon>Flavobacteriia</taxon>
        <taxon>Flavobacteriales</taxon>
        <taxon>Flavobacteriaceae</taxon>
        <taxon>Flavobacterium</taxon>
    </lineage>
</organism>
<dbReference type="Pfam" id="PF18962">
    <property type="entry name" value="Por_Secre_tail"/>
    <property type="match status" value="1"/>
</dbReference>
<dbReference type="NCBIfam" id="TIGR04183">
    <property type="entry name" value="Por_Secre_tail"/>
    <property type="match status" value="1"/>
</dbReference>
<comment type="caution">
    <text evidence="4">The sequence shown here is derived from an EMBL/GenBank/DDBJ whole genome shotgun (WGS) entry which is preliminary data.</text>
</comment>
<dbReference type="AlphaFoldDB" id="A0A972JFN3"/>
<evidence type="ECO:0000313" key="4">
    <source>
        <dbReference type="EMBL" id="NMH28154.1"/>
    </source>
</evidence>
<proteinExistence type="predicted"/>
<sequence length="309" mass="33803">MKNLYLFLAVTATAFSWAQVPNASFEEFTGYGNETRFWGPNPIIISITIPIDGGPSVATPTIVYEEGTYNYCFFTDEAHTGNRAMELRNAYNLTDAVVVPGKMILFNEDQGSTTASGWNAGYQMTPETVVEGLGFYYKFFPMGNDVAQAKIELFNSSSGLVGSAVVNLSGTHSEYTYAWSPIQLLSDDVPTFMRVDFSMTDGISSPTLGSRLVVDDIATVNVVLSDATLSQKQFQVYPTLADHEINLVKGSGISDGSKSVEIFTADGKSVSNQLIEFFGNNPAKINVSTLSHGIYFLRIENNVLKFVKR</sequence>
<feature type="domain" description="Secretion system C-terminal sorting" evidence="3">
    <location>
        <begin position="236"/>
        <end position="307"/>
    </location>
</feature>
<evidence type="ECO:0000313" key="5">
    <source>
        <dbReference type="Proteomes" id="UP000712080"/>
    </source>
</evidence>
<protein>
    <submittedName>
        <fullName evidence="4">T9SS type A sorting domain-containing protein</fullName>
    </submittedName>
</protein>
<evidence type="ECO:0000256" key="2">
    <source>
        <dbReference type="SAM" id="SignalP"/>
    </source>
</evidence>
<dbReference type="EMBL" id="JAAMPU010000104">
    <property type="protein sequence ID" value="NMH28154.1"/>
    <property type="molecule type" value="Genomic_DNA"/>
</dbReference>
<keyword evidence="1 2" id="KW-0732">Signal</keyword>
<gene>
    <name evidence="4" type="ORF">G6047_08920</name>
</gene>
<accession>A0A972JFN3</accession>
<dbReference type="InterPro" id="IPR026444">
    <property type="entry name" value="Secre_tail"/>
</dbReference>